<dbReference type="SMART" id="SM00988">
    <property type="entry name" value="UreE_N"/>
    <property type="match status" value="1"/>
</dbReference>
<feature type="domain" description="UreE urease accessory N-terminal" evidence="7">
    <location>
        <begin position="6"/>
        <end position="69"/>
    </location>
</feature>
<keyword evidence="2 5" id="KW-0963">Cytoplasm</keyword>
<evidence type="ECO:0000256" key="2">
    <source>
        <dbReference type="ARBA" id="ARBA00022490"/>
    </source>
</evidence>
<evidence type="ECO:0000256" key="4">
    <source>
        <dbReference type="ARBA" id="ARBA00023186"/>
    </source>
</evidence>
<evidence type="ECO:0000256" key="1">
    <source>
        <dbReference type="ARBA" id="ARBA00004496"/>
    </source>
</evidence>
<dbReference type="GO" id="GO:0006457">
    <property type="term" value="P:protein folding"/>
    <property type="evidence" value="ECO:0007669"/>
    <property type="project" value="InterPro"/>
</dbReference>
<dbReference type="Gene3D" id="3.30.70.790">
    <property type="entry name" value="UreE, C-terminal domain"/>
    <property type="match status" value="1"/>
</dbReference>
<dbReference type="CDD" id="cd00571">
    <property type="entry name" value="UreE"/>
    <property type="match status" value="1"/>
</dbReference>
<dbReference type="InterPro" id="IPR012406">
    <property type="entry name" value="UreE"/>
</dbReference>
<gene>
    <name evidence="5" type="primary">ureE</name>
    <name evidence="8" type="ORF">H7C18_03135</name>
</gene>
<dbReference type="Proteomes" id="UP000564644">
    <property type="component" value="Unassembled WGS sequence"/>
</dbReference>
<comment type="similarity">
    <text evidence="5">Belongs to the UreE family.</text>
</comment>
<feature type="compositionally biased region" description="Basic and acidic residues" evidence="6">
    <location>
        <begin position="158"/>
        <end position="185"/>
    </location>
</feature>
<dbReference type="AlphaFoldDB" id="A0A7X0SHD6"/>
<dbReference type="Pfam" id="PF05194">
    <property type="entry name" value="UreE_C"/>
    <property type="match status" value="1"/>
</dbReference>
<protein>
    <recommendedName>
        <fullName evidence="5">Urease accessory protein UreE</fullName>
    </recommendedName>
</protein>
<evidence type="ECO:0000313" key="8">
    <source>
        <dbReference type="EMBL" id="MBB6729881.1"/>
    </source>
</evidence>
<dbReference type="InterPro" id="IPR004029">
    <property type="entry name" value="UreE_N"/>
</dbReference>
<evidence type="ECO:0000313" key="9">
    <source>
        <dbReference type="Proteomes" id="UP000564644"/>
    </source>
</evidence>
<keyword evidence="9" id="KW-1185">Reference proteome</keyword>
<dbReference type="Gene3D" id="2.60.260.20">
    <property type="entry name" value="Urease metallochaperone UreE, N-terminal domain"/>
    <property type="match status" value="1"/>
</dbReference>
<dbReference type="GO" id="GO:0065003">
    <property type="term" value="P:protein-containing complex assembly"/>
    <property type="evidence" value="ECO:0007669"/>
    <property type="project" value="InterPro"/>
</dbReference>
<evidence type="ECO:0000256" key="5">
    <source>
        <dbReference type="HAMAP-Rule" id="MF_00822"/>
    </source>
</evidence>
<comment type="function">
    <text evidence="5">Involved in urease metallocenter assembly. Binds nickel. Probably functions as a nickel donor during metallocenter assembly.</text>
</comment>
<dbReference type="Pfam" id="PF02814">
    <property type="entry name" value="UreE_N"/>
    <property type="match status" value="1"/>
</dbReference>
<organism evidence="8 9">
    <name type="scientific">Cohnella zeiphila</name>
    <dbReference type="NCBI Taxonomy" id="2761120"/>
    <lineage>
        <taxon>Bacteria</taxon>
        <taxon>Bacillati</taxon>
        <taxon>Bacillota</taxon>
        <taxon>Bacilli</taxon>
        <taxon>Bacillales</taxon>
        <taxon>Paenibacillaceae</taxon>
        <taxon>Cohnella</taxon>
    </lineage>
</organism>
<dbReference type="GO" id="GO:0005737">
    <property type="term" value="C:cytoplasm"/>
    <property type="evidence" value="ECO:0007669"/>
    <property type="project" value="UniProtKB-SubCell"/>
</dbReference>
<dbReference type="InterPro" id="IPR036118">
    <property type="entry name" value="UreE_N_sf"/>
</dbReference>
<evidence type="ECO:0000256" key="3">
    <source>
        <dbReference type="ARBA" id="ARBA00022596"/>
    </source>
</evidence>
<reference evidence="8 9" key="1">
    <citation type="submission" date="2020-08" db="EMBL/GenBank/DDBJ databases">
        <title>Cohnella phylogeny.</title>
        <authorList>
            <person name="Dunlap C."/>
        </authorList>
    </citation>
    <scope>NUCLEOTIDE SEQUENCE [LARGE SCALE GENOMIC DNA]</scope>
    <source>
        <strain evidence="8 9">CBP 2801</strain>
    </source>
</reference>
<comment type="subcellular location">
    <subcellularLocation>
        <location evidence="1 5">Cytoplasm</location>
    </subcellularLocation>
</comment>
<dbReference type="PIRSF" id="PIRSF036402">
    <property type="entry name" value="Ureas_acces_UreE"/>
    <property type="match status" value="1"/>
</dbReference>
<sequence length="191" mass="21720">MIIERIVGNTEKTELGSKRIEIVYMRSDDLVKRVQRVETDRGTQLGIRLSEPKDLCDGDILFADEGRAVVLRVLPDLLIVIRPRSTGQMGFIAHQIGNRHVPAQFEGDTMLVQYDRLLTELLEQHEVPFIVEERAVRQAFRHIGHSHDHAPGHSVRFSPDDGYARGHEHPHSHSHSHEHSPDRSHAHSHGS</sequence>
<dbReference type="GO" id="GO:0051082">
    <property type="term" value="F:unfolded protein binding"/>
    <property type="evidence" value="ECO:0007669"/>
    <property type="project" value="UniProtKB-UniRule"/>
</dbReference>
<dbReference type="GO" id="GO:0019627">
    <property type="term" value="P:urea metabolic process"/>
    <property type="evidence" value="ECO:0007669"/>
    <property type="project" value="InterPro"/>
</dbReference>
<keyword evidence="4 5" id="KW-0143">Chaperone</keyword>
<feature type="region of interest" description="Disordered" evidence="6">
    <location>
        <begin position="145"/>
        <end position="191"/>
    </location>
</feature>
<evidence type="ECO:0000259" key="7">
    <source>
        <dbReference type="SMART" id="SM00988"/>
    </source>
</evidence>
<dbReference type="EMBL" id="JACJVO010000003">
    <property type="protein sequence ID" value="MBB6729881.1"/>
    <property type="molecule type" value="Genomic_DNA"/>
</dbReference>
<evidence type="ECO:0000256" key="6">
    <source>
        <dbReference type="SAM" id="MobiDB-lite"/>
    </source>
</evidence>
<name>A0A7X0SHD6_9BACL</name>
<keyword evidence="3 5" id="KW-0533">Nickel</keyword>
<proteinExistence type="inferred from homology"/>
<dbReference type="HAMAP" id="MF_00822">
    <property type="entry name" value="UreE"/>
    <property type="match status" value="1"/>
</dbReference>
<comment type="caution">
    <text evidence="8">The sequence shown here is derived from an EMBL/GenBank/DDBJ whole genome shotgun (WGS) entry which is preliminary data.</text>
</comment>
<dbReference type="GO" id="GO:0016151">
    <property type="term" value="F:nickel cation binding"/>
    <property type="evidence" value="ECO:0007669"/>
    <property type="project" value="UniProtKB-UniRule"/>
</dbReference>
<accession>A0A7X0SHD6</accession>
<dbReference type="SUPFAM" id="SSF69737">
    <property type="entry name" value="Urease metallochaperone UreE, C-terminal domain"/>
    <property type="match status" value="1"/>
</dbReference>
<dbReference type="InterPro" id="IPR007864">
    <property type="entry name" value="UreE_C_dom"/>
</dbReference>
<dbReference type="SUPFAM" id="SSF69287">
    <property type="entry name" value="Urease metallochaperone UreE, N-terminal domain"/>
    <property type="match status" value="1"/>
</dbReference>
<dbReference type="RefSeq" id="WP_185127550.1">
    <property type="nucleotide sequence ID" value="NZ_JACJVO010000003.1"/>
</dbReference>